<protein>
    <submittedName>
        <fullName evidence="3">DUF11 domain-containing protein</fullName>
    </submittedName>
</protein>
<dbReference type="Pfam" id="PF13573">
    <property type="entry name" value="SprB"/>
    <property type="match status" value="1"/>
</dbReference>
<comment type="caution">
    <text evidence="3">The sequence shown here is derived from an EMBL/GenBank/DDBJ whole genome shotgun (WGS) entry which is preliminary data.</text>
</comment>
<keyword evidence="1" id="KW-0472">Membrane</keyword>
<keyword evidence="4" id="KW-1185">Reference proteome</keyword>
<evidence type="ECO:0000256" key="1">
    <source>
        <dbReference type="SAM" id="Phobius"/>
    </source>
</evidence>
<organism evidence="3 4">
    <name type="scientific">Algoriphagus kandeliae</name>
    <dbReference type="NCBI Taxonomy" id="2562278"/>
    <lineage>
        <taxon>Bacteria</taxon>
        <taxon>Pseudomonadati</taxon>
        <taxon>Bacteroidota</taxon>
        <taxon>Cytophagia</taxon>
        <taxon>Cytophagales</taxon>
        <taxon>Cyclobacteriaceae</taxon>
        <taxon>Algoriphagus</taxon>
    </lineage>
</organism>
<reference evidence="3 4" key="1">
    <citation type="submission" date="2019-03" db="EMBL/GenBank/DDBJ databases">
        <title>Algoriphagus sp. nov, a new strain isolated from root system soil of mangrove plant Kandelia.</title>
        <authorList>
            <person name="Yin Q."/>
            <person name="Wang K."/>
            <person name="Song Z."/>
        </authorList>
    </citation>
    <scope>NUCLEOTIDE SEQUENCE [LARGE SCALE GENOMIC DNA]</scope>
    <source>
        <strain evidence="3 4">XY-J91</strain>
    </source>
</reference>
<name>A0A4Y9QGR3_9BACT</name>
<accession>A0A4Y9QGR3</accession>
<dbReference type="EMBL" id="SPSB01000010">
    <property type="protein sequence ID" value="TFV91851.1"/>
    <property type="molecule type" value="Genomic_DNA"/>
</dbReference>
<evidence type="ECO:0000313" key="3">
    <source>
        <dbReference type="EMBL" id="TFV91851.1"/>
    </source>
</evidence>
<dbReference type="SMART" id="SM00089">
    <property type="entry name" value="PKD"/>
    <property type="match status" value="1"/>
</dbReference>
<dbReference type="PROSITE" id="PS50093">
    <property type="entry name" value="PKD"/>
    <property type="match status" value="1"/>
</dbReference>
<dbReference type="InterPro" id="IPR013783">
    <property type="entry name" value="Ig-like_fold"/>
</dbReference>
<dbReference type="InterPro" id="IPR047589">
    <property type="entry name" value="DUF11_rpt"/>
</dbReference>
<keyword evidence="1" id="KW-1133">Transmembrane helix</keyword>
<dbReference type="SUPFAM" id="SSF49299">
    <property type="entry name" value="PKD domain"/>
    <property type="match status" value="1"/>
</dbReference>
<dbReference type="InterPro" id="IPR035986">
    <property type="entry name" value="PKD_dom_sf"/>
</dbReference>
<dbReference type="CDD" id="cd00146">
    <property type="entry name" value="PKD"/>
    <property type="match status" value="1"/>
</dbReference>
<dbReference type="Proteomes" id="UP000297647">
    <property type="component" value="Unassembled WGS sequence"/>
</dbReference>
<feature type="non-terminal residue" evidence="3">
    <location>
        <position position="422"/>
    </location>
</feature>
<proteinExistence type="predicted"/>
<evidence type="ECO:0000259" key="2">
    <source>
        <dbReference type="PROSITE" id="PS50093"/>
    </source>
</evidence>
<dbReference type="InterPro" id="IPR022409">
    <property type="entry name" value="PKD/Chitinase_dom"/>
</dbReference>
<evidence type="ECO:0000313" key="4">
    <source>
        <dbReference type="Proteomes" id="UP000297647"/>
    </source>
</evidence>
<dbReference type="InterPro" id="IPR000601">
    <property type="entry name" value="PKD_dom"/>
</dbReference>
<dbReference type="InterPro" id="IPR025667">
    <property type="entry name" value="SprB_repeat"/>
</dbReference>
<dbReference type="InterPro" id="IPR055354">
    <property type="entry name" value="DUF7507"/>
</dbReference>
<dbReference type="NCBIfam" id="TIGR01451">
    <property type="entry name" value="B_ant_repeat"/>
    <property type="match status" value="1"/>
</dbReference>
<dbReference type="Pfam" id="PF24346">
    <property type="entry name" value="DUF7507"/>
    <property type="match status" value="1"/>
</dbReference>
<sequence length="422" mass="45674">MDQVSKFKKDHLPIGSEFFKDLKSTGKLNFIFKFSFLFLFFIQLSGLSLAQFSGTPPLVIDPNNPPGCPQNNVTITDVQFRDLNNQELDPNADYEPGDEIDGYIAAQFGGSSSNAYNLYVQYDLFINGVFQETIFDCFFSGENVNNDGVTYYPLLNFSLTVGDEIELKNIYMTWRTGNAGDGLCPATLGNSQCYWSEPGLLVRTPLVPNFTFETSCDDYTVNFFDATTGGNVGNYSWSWNFDGLGSSPLENPTFDFGSAGTFDVTLTVNDGVVNPKSITIPVQVYEPFELVVDNKTNDGCSVGQSGSIDISVSGGDGSYTFEWSTLDGSGLDIDGEDQSGLSAGTYSVSVTDGRGCLITTEVVIEQDICSLTITKELTNADDAVVDTNGETIEYTITVENTGNVDLTGVDVSDELPDGSAAT</sequence>
<gene>
    <name evidence="3" type="ORF">E4S40_17015</name>
</gene>
<dbReference type="AlphaFoldDB" id="A0A4Y9QGR3"/>
<dbReference type="Gene3D" id="2.60.40.10">
    <property type="entry name" value="Immunoglobulins"/>
    <property type="match status" value="1"/>
</dbReference>
<feature type="domain" description="PKD" evidence="2">
    <location>
        <begin position="220"/>
        <end position="284"/>
    </location>
</feature>
<feature type="transmembrane region" description="Helical" evidence="1">
    <location>
        <begin position="30"/>
        <end position="50"/>
    </location>
</feature>
<dbReference type="OrthoDB" id="1488789at2"/>
<keyword evidence="1" id="KW-0812">Transmembrane</keyword>